<evidence type="ECO:0000313" key="3">
    <source>
        <dbReference type="Proteomes" id="UP001501771"/>
    </source>
</evidence>
<dbReference type="Proteomes" id="UP001501771">
    <property type="component" value="Unassembled WGS sequence"/>
</dbReference>
<name>A0ABP5LNU9_9ACTN</name>
<evidence type="ECO:0000313" key="2">
    <source>
        <dbReference type="EMBL" id="GAA2150944.1"/>
    </source>
</evidence>
<sequence length="133" mass="14233">MFRRGPAIVLSLVLSAAALVVAPSAVASDGGTAKDTDPCQKASKVKVKVDPFGDDRFEVTGIVFSSGDDTWSWRFKHEEDISAKGEAKADGDGEGRSFKVVRTMVNFPGATDHIVFRAENENTGEVCRVDVNA</sequence>
<dbReference type="RefSeq" id="WP_344154501.1">
    <property type="nucleotide sequence ID" value="NZ_BAAAQR010000010.1"/>
</dbReference>
<feature type="signal peptide" evidence="1">
    <location>
        <begin position="1"/>
        <end position="27"/>
    </location>
</feature>
<keyword evidence="3" id="KW-1185">Reference proteome</keyword>
<gene>
    <name evidence="2" type="ORF">GCM10009844_32500</name>
</gene>
<keyword evidence="1" id="KW-0732">Signal</keyword>
<feature type="chain" id="PRO_5047049407" description="Proteinase inhibitor I42 chagasin domain-containing protein" evidence="1">
    <location>
        <begin position="28"/>
        <end position="133"/>
    </location>
</feature>
<evidence type="ECO:0008006" key="4">
    <source>
        <dbReference type="Google" id="ProtNLM"/>
    </source>
</evidence>
<organism evidence="2 3">
    <name type="scientific">Nocardioides koreensis</name>
    <dbReference type="NCBI Taxonomy" id="433651"/>
    <lineage>
        <taxon>Bacteria</taxon>
        <taxon>Bacillati</taxon>
        <taxon>Actinomycetota</taxon>
        <taxon>Actinomycetes</taxon>
        <taxon>Propionibacteriales</taxon>
        <taxon>Nocardioidaceae</taxon>
        <taxon>Nocardioides</taxon>
    </lineage>
</organism>
<dbReference type="EMBL" id="BAAAQR010000010">
    <property type="protein sequence ID" value="GAA2150944.1"/>
    <property type="molecule type" value="Genomic_DNA"/>
</dbReference>
<accession>A0ABP5LNU9</accession>
<proteinExistence type="predicted"/>
<comment type="caution">
    <text evidence="2">The sequence shown here is derived from an EMBL/GenBank/DDBJ whole genome shotgun (WGS) entry which is preliminary data.</text>
</comment>
<evidence type="ECO:0000256" key="1">
    <source>
        <dbReference type="SAM" id="SignalP"/>
    </source>
</evidence>
<reference evidence="3" key="1">
    <citation type="journal article" date="2019" name="Int. J. Syst. Evol. Microbiol.">
        <title>The Global Catalogue of Microorganisms (GCM) 10K type strain sequencing project: providing services to taxonomists for standard genome sequencing and annotation.</title>
        <authorList>
            <consortium name="The Broad Institute Genomics Platform"/>
            <consortium name="The Broad Institute Genome Sequencing Center for Infectious Disease"/>
            <person name="Wu L."/>
            <person name="Ma J."/>
        </authorList>
    </citation>
    <scope>NUCLEOTIDE SEQUENCE [LARGE SCALE GENOMIC DNA]</scope>
    <source>
        <strain evidence="3">JCM 16022</strain>
    </source>
</reference>
<protein>
    <recommendedName>
        <fullName evidence="4">Proteinase inhibitor I42 chagasin domain-containing protein</fullName>
    </recommendedName>
</protein>